<evidence type="ECO:0000256" key="2">
    <source>
        <dbReference type="ARBA" id="ARBA00022737"/>
    </source>
</evidence>
<evidence type="ECO:0000256" key="1">
    <source>
        <dbReference type="ARBA" id="ARBA00022723"/>
    </source>
</evidence>
<dbReference type="InterPro" id="IPR036855">
    <property type="entry name" value="Znf_CCCH_sf"/>
</dbReference>
<feature type="domain" description="C3H1-type" evidence="7">
    <location>
        <begin position="131"/>
        <end position="159"/>
    </location>
</feature>
<dbReference type="EMBL" id="QKWP01001866">
    <property type="protein sequence ID" value="RIB06125.1"/>
    <property type="molecule type" value="Genomic_DNA"/>
</dbReference>
<dbReference type="FunFam" id="4.10.1000.10:FF:000001">
    <property type="entry name" value="zinc finger CCCH domain-containing protein 15-like"/>
    <property type="match status" value="1"/>
</dbReference>
<evidence type="ECO:0000256" key="3">
    <source>
        <dbReference type="ARBA" id="ARBA00022771"/>
    </source>
</evidence>
<sequence>MNETHEGRSIALEDLTTPTTATTSSATSRCSTNGWSLIDHSTENFSNFHALKKRTSMGSFVSNSSDLLQSLLSYNNNNNNNNNNVTTSQQFQNQKICRSSNPTVISDVASEHSEKFTIELENEQKIATLSLYKTEMCLSWKERGSCRYGNKCQFAHSDAELRKVSHHPKYKTEICKTFWKNGTCPYGERCCFIHKDKTAFLKNLNKNAKSKG</sequence>
<keyword evidence="3 5" id="KW-0863">Zinc-finger</keyword>
<proteinExistence type="predicted"/>
<evidence type="ECO:0000256" key="6">
    <source>
        <dbReference type="SAM" id="MobiDB-lite"/>
    </source>
</evidence>
<dbReference type="Pfam" id="PF00642">
    <property type="entry name" value="zf-CCCH"/>
    <property type="match status" value="2"/>
</dbReference>
<gene>
    <name evidence="8" type="ORF">C2G38_539682</name>
</gene>
<dbReference type="STRING" id="44941.A0A397U784"/>
<keyword evidence="1 5" id="KW-0479">Metal-binding</keyword>
<dbReference type="AlphaFoldDB" id="A0A397U784"/>
<keyword evidence="4 5" id="KW-0862">Zinc</keyword>
<evidence type="ECO:0000256" key="4">
    <source>
        <dbReference type="ARBA" id="ARBA00022833"/>
    </source>
</evidence>
<dbReference type="PANTHER" id="PTHR12547:SF18">
    <property type="entry name" value="PROTEIN TIS11"/>
    <property type="match status" value="1"/>
</dbReference>
<evidence type="ECO:0000256" key="5">
    <source>
        <dbReference type="PROSITE-ProRule" id="PRU00723"/>
    </source>
</evidence>
<dbReference type="PANTHER" id="PTHR12547">
    <property type="entry name" value="CCCH ZINC FINGER/TIS11-RELATED"/>
    <property type="match status" value="1"/>
</dbReference>
<dbReference type="Gene3D" id="4.10.1000.10">
    <property type="entry name" value="Zinc finger, CCCH-type"/>
    <property type="match status" value="2"/>
</dbReference>
<dbReference type="Proteomes" id="UP000266673">
    <property type="component" value="Unassembled WGS sequence"/>
</dbReference>
<organism evidence="8 9">
    <name type="scientific">Gigaspora rosea</name>
    <dbReference type="NCBI Taxonomy" id="44941"/>
    <lineage>
        <taxon>Eukaryota</taxon>
        <taxon>Fungi</taxon>
        <taxon>Fungi incertae sedis</taxon>
        <taxon>Mucoromycota</taxon>
        <taxon>Glomeromycotina</taxon>
        <taxon>Glomeromycetes</taxon>
        <taxon>Diversisporales</taxon>
        <taxon>Gigasporaceae</taxon>
        <taxon>Gigaspora</taxon>
    </lineage>
</organism>
<name>A0A397U784_9GLOM</name>
<protein>
    <recommendedName>
        <fullName evidence="7">C3H1-type domain-containing protein</fullName>
    </recommendedName>
</protein>
<feature type="compositionally biased region" description="Low complexity" evidence="6">
    <location>
        <begin position="16"/>
        <end position="27"/>
    </location>
</feature>
<evidence type="ECO:0000313" key="9">
    <source>
        <dbReference type="Proteomes" id="UP000266673"/>
    </source>
</evidence>
<dbReference type="OrthoDB" id="410307at2759"/>
<dbReference type="InterPro" id="IPR045877">
    <property type="entry name" value="ZFP36-like"/>
</dbReference>
<dbReference type="SMART" id="SM00356">
    <property type="entry name" value="ZnF_C3H1"/>
    <property type="match status" value="2"/>
</dbReference>
<feature type="zinc finger region" description="C3H1-type" evidence="5">
    <location>
        <begin position="131"/>
        <end position="159"/>
    </location>
</feature>
<keyword evidence="9" id="KW-1185">Reference proteome</keyword>
<dbReference type="InterPro" id="IPR000571">
    <property type="entry name" value="Znf_CCCH"/>
</dbReference>
<feature type="zinc finger region" description="C3H1-type" evidence="5">
    <location>
        <begin position="169"/>
        <end position="197"/>
    </location>
</feature>
<dbReference type="GO" id="GO:0003729">
    <property type="term" value="F:mRNA binding"/>
    <property type="evidence" value="ECO:0007669"/>
    <property type="project" value="InterPro"/>
</dbReference>
<dbReference type="PROSITE" id="PS50103">
    <property type="entry name" value="ZF_C3H1"/>
    <property type="match status" value="2"/>
</dbReference>
<keyword evidence="2" id="KW-0677">Repeat</keyword>
<dbReference type="GO" id="GO:0008270">
    <property type="term" value="F:zinc ion binding"/>
    <property type="evidence" value="ECO:0007669"/>
    <property type="project" value="UniProtKB-KW"/>
</dbReference>
<feature type="domain" description="C3H1-type" evidence="7">
    <location>
        <begin position="169"/>
        <end position="197"/>
    </location>
</feature>
<evidence type="ECO:0000313" key="8">
    <source>
        <dbReference type="EMBL" id="RIB06125.1"/>
    </source>
</evidence>
<reference evidence="8 9" key="1">
    <citation type="submission" date="2018-06" db="EMBL/GenBank/DDBJ databases">
        <title>Comparative genomics reveals the genomic features of Rhizophagus irregularis, R. cerebriforme, R. diaphanum and Gigaspora rosea, and their symbiotic lifestyle signature.</title>
        <authorList>
            <person name="Morin E."/>
            <person name="San Clemente H."/>
            <person name="Chen E.C.H."/>
            <person name="De La Providencia I."/>
            <person name="Hainaut M."/>
            <person name="Kuo A."/>
            <person name="Kohler A."/>
            <person name="Murat C."/>
            <person name="Tang N."/>
            <person name="Roy S."/>
            <person name="Loubradou J."/>
            <person name="Henrissat B."/>
            <person name="Grigoriev I.V."/>
            <person name="Corradi N."/>
            <person name="Roux C."/>
            <person name="Martin F.M."/>
        </authorList>
    </citation>
    <scope>NUCLEOTIDE SEQUENCE [LARGE SCALE GENOMIC DNA]</scope>
    <source>
        <strain evidence="8 9">DAOM 194757</strain>
    </source>
</reference>
<comment type="caution">
    <text evidence="8">The sequence shown here is derived from an EMBL/GenBank/DDBJ whole genome shotgun (WGS) entry which is preliminary data.</text>
</comment>
<accession>A0A397U784</accession>
<evidence type="ECO:0000259" key="7">
    <source>
        <dbReference type="PROSITE" id="PS50103"/>
    </source>
</evidence>
<feature type="region of interest" description="Disordered" evidence="6">
    <location>
        <begin position="1"/>
        <end position="27"/>
    </location>
</feature>
<dbReference type="SUPFAM" id="SSF90229">
    <property type="entry name" value="CCCH zinc finger"/>
    <property type="match status" value="2"/>
</dbReference>